<keyword evidence="3" id="KW-1185">Reference proteome</keyword>
<reference evidence="2 3" key="1">
    <citation type="submission" date="2018-07" db="EMBL/GenBank/DDBJ databases">
        <title>Genome sequence of Erythrobacter strain YH-07, an antagonistic bacterium isolated from Yellow Sea.</title>
        <authorList>
            <person name="Tang T."/>
            <person name="Liu Q."/>
            <person name="Sun X."/>
        </authorList>
    </citation>
    <scope>NUCLEOTIDE SEQUENCE [LARGE SCALE GENOMIC DNA]</scope>
    <source>
        <strain evidence="2 3">YH-07</strain>
        <plasmid evidence="2 3">unnamed</plasmid>
    </source>
</reference>
<dbReference type="AlphaFoldDB" id="A0A345YJQ6"/>
<evidence type="ECO:0008006" key="4">
    <source>
        <dbReference type="Google" id="ProtNLM"/>
    </source>
</evidence>
<name>A0A345YJQ6_9SPHN</name>
<proteinExistence type="predicted"/>
<evidence type="ECO:0000313" key="2">
    <source>
        <dbReference type="EMBL" id="AXK44158.1"/>
    </source>
</evidence>
<protein>
    <recommendedName>
        <fullName evidence="4">Phytanoyl-CoA dioxygenase</fullName>
    </recommendedName>
</protein>
<geneLocation type="plasmid" evidence="2 3">
    <name>unnamed</name>
</geneLocation>
<evidence type="ECO:0000313" key="3">
    <source>
        <dbReference type="Proteomes" id="UP000254508"/>
    </source>
</evidence>
<organism evidence="2 3">
    <name type="scientific">Erythrobacter aureus</name>
    <dbReference type="NCBI Taxonomy" id="2182384"/>
    <lineage>
        <taxon>Bacteria</taxon>
        <taxon>Pseudomonadati</taxon>
        <taxon>Pseudomonadota</taxon>
        <taxon>Alphaproteobacteria</taxon>
        <taxon>Sphingomonadales</taxon>
        <taxon>Erythrobacteraceae</taxon>
        <taxon>Erythrobacter/Porphyrobacter group</taxon>
        <taxon>Erythrobacter</taxon>
    </lineage>
</organism>
<gene>
    <name evidence="2" type="ORF">DVR09_15365</name>
</gene>
<evidence type="ECO:0000256" key="1">
    <source>
        <dbReference type="SAM" id="MobiDB-lite"/>
    </source>
</evidence>
<dbReference type="EMBL" id="CP031358">
    <property type="protein sequence ID" value="AXK44158.1"/>
    <property type="molecule type" value="Genomic_DNA"/>
</dbReference>
<dbReference type="KEGG" id="err:DVR09_15365"/>
<feature type="region of interest" description="Disordered" evidence="1">
    <location>
        <begin position="93"/>
        <end position="131"/>
    </location>
</feature>
<accession>A0A345YJQ6</accession>
<feature type="compositionally biased region" description="Basic residues" evidence="1">
    <location>
        <begin position="109"/>
        <end position="120"/>
    </location>
</feature>
<dbReference type="OrthoDB" id="9204534at2"/>
<sequence>MHRSIIEARGEAAFPAWHGERVYMEPFLKAEGLPAHLSRWQPTIDAMLDGIDTDLPVYLMIDESEVKAGVCQRRPGLHIDGYWNPAYAGHQGHLPVSSQPGKHNDQPRPLHRASPARHRSTQPGMHGTHSAWAGKHCHVASEGSMGSDWASARFDAPEGIILASTVSAAQGYLGEYEGPIGDMGDCAHIDISKLDVLPMQAGRVYAGNVNCLHESLPVASDCCRSLVRLNVPGWTPQAA</sequence>
<dbReference type="Proteomes" id="UP000254508">
    <property type="component" value="Plasmid unnamed"/>
</dbReference>
<keyword evidence="2" id="KW-0614">Plasmid</keyword>